<dbReference type="InterPro" id="IPR035919">
    <property type="entry name" value="EAL_sf"/>
</dbReference>
<dbReference type="CDD" id="cd01949">
    <property type="entry name" value="GGDEF"/>
    <property type="match status" value="1"/>
</dbReference>
<dbReference type="FunFam" id="3.30.70.270:FF:000001">
    <property type="entry name" value="Diguanylate cyclase domain protein"/>
    <property type="match status" value="1"/>
</dbReference>
<dbReference type="InterPro" id="IPR000160">
    <property type="entry name" value="GGDEF_dom"/>
</dbReference>
<evidence type="ECO:0000259" key="2">
    <source>
        <dbReference type="PROSITE" id="PS50887"/>
    </source>
</evidence>
<dbReference type="EMBL" id="CP031165">
    <property type="protein sequence ID" value="AXV06319.1"/>
    <property type="molecule type" value="Genomic_DNA"/>
</dbReference>
<dbReference type="KEGG" id="euz:DVS28_a1627"/>
<evidence type="ECO:0000313" key="4">
    <source>
        <dbReference type="Proteomes" id="UP000264006"/>
    </source>
</evidence>
<name>A0A346XVS2_9ACTN</name>
<dbReference type="Proteomes" id="UP000264006">
    <property type="component" value="Chromosome"/>
</dbReference>
<dbReference type="CDD" id="cd01948">
    <property type="entry name" value="EAL"/>
    <property type="match status" value="1"/>
</dbReference>
<dbReference type="InterPro" id="IPR029787">
    <property type="entry name" value="Nucleotide_cyclase"/>
</dbReference>
<dbReference type="SMART" id="SM00267">
    <property type="entry name" value="GGDEF"/>
    <property type="match status" value="1"/>
</dbReference>
<dbReference type="SMART" id="SM00052">
    <property type="entry name" value="EAL"/>
    <property type="match status" value="1"/>
</dbReference>
<evidence type="ECO:0000313" key="3">
    <source>
        <dbReference type="EMBL" id="AXV06319.1"/>
    </source>
</evidence>
<dbReference type="InterPro" id="IPR003018">
    <property type="entry name" value="GAF"/>
</dbReference>
<dbReference type="SUPFAM" id="SSF55781">
    <property type="entry name" value="GAF domain-like"/>
    <property type="match status" value="1"/>
</dbReference>
<dbReference type="Pfam" id="PF00990">
    <property type="entry name" value="GGDEF"/>
    <property type="match status" value="1"/>
</dbReference>
<dbReference type="PANTHER" id="PTHR44757:SF2">
    <property type="entry name" value="BIOFILM ARCHITECTURE MAINTENANCE PROTEIN MBAA"/>
    <property type="match status" value="1"/>
</dbReference>
<dbReference type="FunFam" id="3.20.20.450:FF:000001">
    <property type="entry name" value="Cyclic di-GMP phosphodiesterase yahA"/>
    <property type="match status" value="1"/>
</dbReference>
<sequence length="785" mass="85239">MGDVAPRPDWTAQQLAGFLAAVGSYLDEESALAGAVQRSAIAVESEFAAITRAGRVLASVGFRRGREPAEMLVAIAGDDASTVDVPGTGRCHVARVDVPVDDERLRLLVMRTAAPFGAQDVALLDMLGGVLALALRPLRALEVERTLRHRTEATAAENRGLLLQLQRRQQLLERLGVIERSILQRKPLQTVFDLIAEGAAQVLDHEIAVLRLLEPDDRSVLRLAASVGRPGREHVIGMHRAADVGLVGQAIRSEQIVAVEDYGASTFRAPDIESLGVRSAMAAPVQQDGRVIGCLVVASRRRRTYGASTRNVLDSFAGHVSMALNDASAMEAMRTAYGEAVHRANHDGLTGLANRSLVSEHLEMVLYEGRGHDVTVLFVDLDRFKSVNDSFGHTVGDRVLVGVAQSLRACVRPGDLVGRLAGDEFVVVAENLQRDEARRMAERITRAVSRPLEVGEDREIVITASVGVTVAADGRDAGEVLRDADVAMYRAKQRGRARIEVFDRAMHTQLLDRVETEQSLRRAIARDELRVHYQPVYRLGQPSPVGVEALVRWERPDVGMVPPDRFIPLAEEVGLIIPIGLWVLRRACRQVARWRAEDPRLADLRVSVNLSARQFGDASLVASIATVLEASGLPAECLGLEITESVLLDDIDATEATLRALRALGVRLSIDDFGTGYSSLSYLKRFPVDEIKIDRSFTAGLVTDRADLAIVQAIIGLANAMDLEVVAEGVETDEQLTRLAELGCRLAQGYLLAHPTPPDQVIALLPPEGAPVAVRTHDDPDSVDS</sequence>
<protein>
    <submittedName>
        <fullName evidence="3">Diguanylate cyclase/phosphodiesterase (GGDEF &amp; EAL domains) with PAS/PAC sensor(S)</fullName>
    </submittedName>
</protein>
<dbReference type="Pfam" id="PF13185">
    <property type="entry name" value="GAF_2"/>
    <property type="match status" value="1"/>
</dbReference>
<dbReference type="InterPro" id="IPR001633">
    <property type="entry name" value="EAL_dom"/>
</dbReference>
<feature type="domain" description="EAL" evidence="1">
    <location>
        <begin position="513"/>
        <end position="769"/>
    </location>
</feature>
<accession>A0A346XVS2</accession>
<dbReference type="RefSeq" id="WP_114590998.1">
    <property type="nucleotide sequence ID" value="NZ_CAXIBR010000048.1"/>
</dbReference>
<dbReference type="Pfam" id="PF00563">
    <property type="entry name" value="EAL"/>
    <property type="match status" value="1"/>
</dbReference>
<dbReference type="Gene3D" id="3.30.70.270">
    <property type="match status" value="1"/>
</dbReference>
<dbReference type="SUPFAM" id="SSF55073">
    <property type="entry name" value="Nucleotide cyclase"/>
    <property type="match status" value="1"/>
</dbReference>
<feature type="domain" description="GGDEF" evidence="2">
    <location>
        <begin position="372"/>
        <end position="504"/>
    </location>
</feature>
<dbReference type="SMART" id="SM00065">
    <property type="entry name" value="GAF"/>
    <property type="match status" value="1"/>
</dbReference>
<organism evidence="3 4">
    <name type="scientific">Euzebya pacifica</name>
    <dbReference type="NCBI Taxonomy" id="1608957"/>
    <lineage>
        <taxon>Bacteria</taxon>
        <taxon>Bacillati</taxon>
        <taxon>Actinomycetota</taxon>
        <taxon>Nitriliruptoria</taxon>
        <taxon>Euzebyales</taxon>
    </lineage>
</organism>
<dbReference type="SUPFAM" id="SSF141868">
    <property type="entry name" value="EAL domain-like"/>
    <property type="match status" value="1"/>
</dbReference>
<dbReference type="Gene3D" id="3.20.20.450">
    <property type="entry name" value="EAL domain"/>
    <property type="match status" value="1"/>
</dbReference>
<dbReference type="PANTHER" id="PTHR44757">
    <property type="entry name" value="DIGUANYLATE CYCLASE DGCP"/>
    <property type="match status" value="1"/>
</dbReference>
<dbReference type="NCBIfam" id="TIGR00254">
    <property type="entry name" value="GGDEF"/>
    <property type="match status" value="1"/>
</dbReference>
<keyword evidence="4" id="KW-1185">Reference proteome</keyword>
<evidence type="ECO:0000259" key="1">
    <source>
        <dbReference type="PROSITE" id="PS50883"/>
    </source>
</evidence>
<dbReference type="OrthoDB" id="5240682at2"/>
<dbReference type="InterPro" id="IPR052155">
    <property type="entry name" value="Biofilm_reg_signaling"/>
</dbReference>
<proteinExistence type="predicted"/>
<dbReference type="InterPro" id="IPR029016">
    <property type="entry name" value="GAF-like_dom_sf"/>
</dbReference>
<dbReference type="InterPro" id="IPR043128">
    <property type="entry name" value="Rev_trsase/Diguanyl_cyclase"/>
</dbReference>
<dbReference type="Gene3D" id="3.30.450.40">
    <property type="match status" value="1"/>
</dbReference>
<gene>
    <name evidence="3" type="ORF">DVS28_a1627</name>
</gene>
<dbReference type="PROSITE" id="PS50887">
    <property type="entry name" value="GGDEF"/>
    <property type="match status" value="1"/>
</dbReference>
<dbReference type="PROSITE" id="PS50883">
    <property type="entry name" value="EAL"/>
    <property type="match status" value="1"/>
</dbReference>
<reference evidence="3 4" key="1">
    <citation type="submission" date="2018-09" db="EMBL/GenBank/DDBJ databases">
        <title>Complete genome sequence of Euzebya sp. DY32-46 isolated from seawater of Pacific Ocean.</title>
        <authorList>
            <person name="Xu L."/>
            <person name="Wu Y.-H."/>
            <person name="Xu X.-W."/>
        </authorList>
    </citation>
    <scope>NUCLEOTIDE SEQUENCE [LARGE SCALE GENOMIC DNA]</scope>
    <source>
        <strain evidence="3 4">DY32-46</strain>
    </source>
</reference>
<dbReference type="AlphaFoldDB" id="A0A346XVS2"/>